<dbReference type="InterPro" id="IPR029154">
    <property type="entry name" value="HIBADH-like_NADP-bd"/>
</dbReference>
<dbReference type="GO" id="GO:0016054">
    <property type="term" value="P:organic acid catabolic process"/>
    <property type="evidence" value="ECO:0007669"/>
    <property type="project" value="UniProtKB-ARBA"/>
</dbReference>
<evidence type="ECO:0000259" key="4">
    <source>
        <dbReference type="Pfam" id="PF14833"/>
    </source>
</evidence>
<evidence type="ECO:0000313" key="5">
    <source>
        <dbReference type="EMBL" id="QWT48305.1"/>
    </source>
</evidence>
<feature type="domain" description="3-hydroxyisobutyrate dehydrogenase-like NAD-binding" evidence="4">
    <location>
        <begin position="165"/>
        <end position="285"/>
    </location>
</feature>
<dbReference type="RefSeq" id="WP_216129275.1">
    <property type="nucleotide sequence ID" value="NZ_CP064782.1"/>
</dbReference>
<dbReference type="InterPro" id="IPR015815">
    <property type="entry name" value="HIBADH-related"/>
</dbReference>
<evidence type="ECO:0000256" key="2">
    <source>
        <dbReference type="ARBA" id="ARBA00023027"/>
    </source>
</evidence>
<keyword evidence="1" id="KW-0560">Oxidoreductase</keyword>
<dbReference type="Pfam" id="PF03446">
    <property type="entry name" value="NAD_binding_2"/>
    <property type="match status" value="1"/>
</dbReference>
<dbReference type="EMBL" id="CP064782">
    <property type="protein sequence ID" value="QWT48305.1"/>
    <property type="molecule type" value="Genomic_DNA"/>
</dbReference>
<dbReference type="InterPro" id="IPR006115">
    <property type="entry name" value="6PGDH_NADP-bd"/>
</dbReference>
<accession>A0A975SLW8</accession>
<dbReference type="KEGG" id="aiq:Azoinq_10595"/>
<evidence type="ECO:0000313" key="6">
    <source>
        <dbReference type="Proteomes" id="UP000683428"/>
    </source>
</evidence>
<dbReference type="Proteomes" id="UP000683428">
    <property type="component" value="Chromosome"/>
</dbReference>
<dbReference type="GO" id="GO:0050661">
    <property type="term" value="F:NADP binding"/>
    <property type="evidence" value="ECO:0007669"/>
    <property type="project" value="InterPro"/>
</dbReference>
<dbReference type="PANTHER" id="PTHR43060">
    <property type="entry name" value="3-HYDROXYISOBUTYRATE DEHYDROGENASE-LIKE 1, MITOCHONDRIAL-RELATED"/>
    <property type="match status" value="1"/>
</dbReference>
<gene>
    <name evidence="5" type="ORF">Azoinq_10595</name>
</gene>
<reference evidence="5" key="1">
    <citation type="submission" date="2020-11" db="EMBL/GenBank/DDBJ databases">
        <title>Azospira inquinata sp. nov.</title>
        <authorList>
            <person name="Moe W.M."/>
            <person name="Mikes M.C."/>
        </authorList>
    </citation>
    <scope>NUCLEOTIDE SEQUENCE</scope>
    <source>
        <strain evidence="5">Azo-3</strain>
    </source>
</reference>
<dbReference type="PROSITE" id="PS00895">
    <property type="entry name" value="3_HYDROXYISOBUT_DH"/>
    <property type="match status" value="1"/>
</dbReference>
<evidence type="ECO:0000259" key="3">
    <source>
        <dbReference type="Pfam" id="PF03446"/>
    </source>
</evidence>
<dbReference type="AlphaFoldDB" id="A0A975SLW8"/>
<evidence type="ECO:0000256" key="1">
    <source>
        <dbReference type="ARBA" id="ARBA00023002"/>
    </source>
</evidence>
<dbReference type="GO" id="GO:0051287">
    <property type="term" value="F:NAD binding"/>
    <property type="evidence" value="ECO:0007669"/>
    <property type="project" value="InterPro"/>
</dbReference>
<dbReference type="PIRSF" id="PIRSF000103">
    <property type="entry name" value="HIBADH"/>
    <property type="match status" value="1"/>
</dbReference>
<dbReference type="InterPro" id="IPR002204">
    <property type="entry name" value="3-OH-isobutyrate_DH-rel_CS"/>
</dbReference>
<name>A0A975SLW8_9RHOO</name>
<sequence length="297" mass="30321">MENVGFIGLGVMGRPMAEHLLQAGYALHVWARRPESCGPLVAAGAQVCASPAELAARCSRVITMVTGSGDVASLAEGPEGLAAHLAPGSVWMDMSTIAPTTARQVGALLAARGVDFLDAPVSGGEQGARDASLSIMVGGETRVLASVQPLLACLGRTVTHIGGIGAGQVAKACNQMIMVAAIQACAEAMHLAQAFGLDLAAVRQALGGGSAASRVLEVMGARMVRGDYAQGIEARLHHKDFGILLQAAHDLGAPLPVAAQVEQQLNALMARGWGREDTASLLRVLAATDGDNGPARV</sequence>
<protein>
    <submittedName>
        <fullName evidence="5">NAD(P)-dependent oxidoreductase</fullName>
    </submittedName>
</protein>
<keyword evidence="6" id="KW-1185">Reference proteome</keyword>
<dbReference type="Pfam" id="PF14833">
    <property type="entry name" value="NAD_binding_11"/>
    <property type="match status" value="1"/>
</dbReference>
<organism evidence="5 6">
    <name type="scientific">Azospira inquinata</name>
    <dbReference type="NCBI Taxonomy" id="2785627"/>
    <lineage>
        <taxon>Bacteria</taxon>
        <taxon>Pseudomonadati</taxon>
        <taxon>Pseudomonadota</taxon>
        <taxon>Betaproteobacteria</taxon>
        <taxon>Rhodocyclales</taxon>
        <taxon>Rhodocyclaceae</taxon>
        <taxon>Azospira</taxon>
    </lineage>
</organism>
<keyword evidence="2" id="KW-0520">NAD</keyword>
<dbReference type="PANTHER" id="PTHR43060:SF15">
    <property type="entry name" value="3-HYDROXYISOBUTYRATE DEHYDROGENASE-LIKE 1, MITOCHONDRIAL-RELATED"/>
    <property type="match status" value="1"/>
</dbReference>
<dbReference type="GO" id="GO:0016491">
    <property type="term" value="F:oxidoreductase activity"/>
    <property type="evidence" value="ECO:0007669"/>
    <property type="project" value="InterPro"/>
</dbReference>
<proteinExistence type="predicted"/>
<feature type="domain" description="6-phosphogluconate dehydrogenase NADP-binding" evidence="3">
    <location>
        <begin position="3"/>
        <end position="162"/>
    </location>
</feature>